<keyword evidence="7" id="KW-0804">Transcription</keyword>
<evidence type="ECO:0000256" key="2">
    <source>
        <dbReference type="ARBA" id="ARBA00022723"/>
    </source>
</evidence>
<dbReference type="GO" id="GO:0000978">
    <property type="term" value="F:RNA polymerase II cis-regulatory region sequence-specific DNA binding"/>
    <property type="evidence" value="ECO:0007669"/>
    <property type="project" value="TreeGrafter"/>
</dbReference>
<evidence type="ECO:0000256" key="6">
    <source>
        <dbReference type="ARBA" id="ARBA00023125"/>
    </source>
</evidence>
<dbReference type="EMBL" id="CACRXK020013737">
    <property type="protein sequence ID" value="CAB4025657.1"/>
    <property type="molecule type" value="Genomic_DNA"/>
</dbReference>
<accession>A0A7D9JBH5</accession>
<evidence type="ECO:0000313" key="10">
    <source>
        <dbReference type="EMBL" id="CAB4025657.1"/>
    </source>
</evidence>
<keyword evidence="3" id="KW-0863">Zinc-finger</keyword>
<evidence type="ECO:0000256" key="7">
    <source>
        <dbReference type="ARBA" id="ARBA00023163"/>
    </source>
</evidence>
<evidence type="ECO:0000256" key="3">
    <source>
        <dbReference type="ARBA" id="ARBA00022771"/>
    </source>
</evidence>
<organism evidence="10 11">
    <name type="scientific">Paramuricea clavata</name>
    <name type="common">Red gorgonian</name>
    <name type="synonym">Violescent sea-whip</name>
    <dbReference type="NCBI Taxonomy" id="317549"/>
    <lineage>
        <taxon>Eukaryota</taxon>
        <taxon>Metazoa</taxon>
        <taxon>Cnidaria</taxon>
        <taxon>Anthozoa</taxon>
        <taxon>Octocorallia</taxon>
        <taxon>Malacalcyonacea</taxon>
        <taxon>Plexauridae</taxon>
        <taxon>Paramuricea</taxon>
    </lineage>
</organism>
<keyword evidence="2" id="KW-0479">Metal-binding</keyword>
<dbReference type="GO" id="GO:0006357">
    <property type="term" value="P:regulation of transcription by RNA polymerase II"/>
    <property type="evidence" value="ECO:0007669"/>
    <property type="project" value="TreeGrafter"/>
</dbReference>
<name>A0A7D9JBH5_PARCT</name>
<dbReference type="GO" id="GO:0008270">
    <property type="term" value="F:zinc ion binding"/>
    <property type="evidence" value="ECO:0007669"/>
    <property type="project" value="UniProtKB-KW"/>
</dbReference>
<dbReference type="OrthoDB" id="5950721at2759"/>
<keyword evidence="4" id="KW-0862">Zinc</keyword>
<dbReference type="Proteomes" id="UP001152795">
    <property type="component" value="Unassembled WGS sequence"/>
</dbReference>
<proteinExistence type="predicted"/>
<keyword evidence="5" id="KW-0805">Transcription regulation</keyword>
<evidence type="ECO:0000256" key="8">
    <source>
        <dbReference type="ARBA" id="ARBA00023242"/>
    </source>
</evidence>
<dbReference type="PANTHER" id="PTHR13006">
    <property type="entry name" value="PAPILLOMAVIRUS REGULATORY FACTOR PRF-1"/>
    <property type="match status" value="1"/>
</dbReference>
<keyword evidence="6" id="KW-0238">DNA-binding</keyword>
<evidence type="ECO:0000313" key="11">
    <source>
        <dbReference type="Proteomes" id="UP001152795"/>
    </source>
</evidence>
<reference evidence="10" key="1">
    <citation type="submission" date="2020-04" db="EMBL/GenBank/DDBJ databases">
        <authorList>
            <person name="Alioto T."/>
            <person name="Alioto T."/>
            <person name="Gomez Garrido J."/>
        </authorList>
    </citation>
    <scope>NUCLEOTIDE SEQUENCE</scope>
    <source>
        <strain evidence="10">A484AB</strain>
    </source>
</reference>
<gene>
    <name evidence="10" type="ORF">PACLA_8A081281</name>
</gene>
<evidence type="ECO:0000256" key="9">
    <source>
        <dbReference type="SAM" id="MobiDB-lite"/>
    </source>
</evidence>
<evidence type="ECO:0000256" key="1">
    <source>
        <dbReference type="ARBA" id="ARBA00004123"/>
    </source>
</evidence>
<dbReference type="GO" id="GO:0005634">
    <property type="term" value="C:nucleus"/>
    <property type="evidence" value="ECO:0007669"/>
    <property type="project" value="UniProtKB-SubCell"/>
</dbReference>
<keyword evidence="11" id="KW-1185">Reference proteome</keyword>
<dbReference type="InterPro" id="IPR052253">
    <property type="entry name" value="CR1/CR2-DNA-binding_regulator"/>
</dbReference>
<comment type="subcellular location">
    <subcellularLocation>
        <location evidence="1">Nucleus</location>
    </subcellularLocation>
</comment>
<feature type="region of interest" description="Disordered" evidence="9">
    <location>
        <begin position="18"/>
        <end position="57"/>
    </location>
</feature>
<keyword evidence="8" id="KW-0539">Nucleus</keyword>
<dbReference type="GO" id="GO:0003700">
    <property type="term" value="F:DNA-binding transcription factor activity"/>
    <property type="evidence" value="ECO:0007669"/>
    <property type="project" value="TreeGrafter"/>
</dbReference>
<sequence>MKMFIQTALRYSAFPGNGRSSKCVSNSRASMKTRSKVYETSGPTNPTDGPNDSRKRQLSNADIASTESHITPMLDKDALRLFDGTDLAGEIFCDVTDFTSPNLLAAWQPGDWNQWNEPLNFDLSPLSPPVTPRPQNDTRPLDIPPFETFYNSLPSESTLPLENTQLFEELISGKRSKREMSKKCRKVYGIDNKKSWCTQCRWKKACTRFNS</sequence>
<dbReference type="SMART" id="SM01366">
    <property type="entry name" value="c-clamp"/>
    <property type="match status" value="1"/>
</dbReference>
<dbReference type="PANTHER" id="PTHR13006:SF9">
    <property type="entry name" value="GLUCOSE TRANSPORTER 4 ENHANCER FACTOR, ISOFORM G"/>
    <property type="match status" value="1"/>
</dbReference>
<feature type="compositionally biased region" description="Polar residues" evidence="9">
    <location>
        <begin position="41"/>
        <end position="50"/>
    </location>
</feature>
<evidence type="ECO:0000256" key="4">
    <source>
        <dbReference type="ARBA" id="ARBA00022833"/>
    </source>
</evidence>
<protein>
    <submittedName>
        <fullName evidence="10">Uncharacterized protein</fullName>
    </submittedName>
</protein>
<feature type="compositionally biased region" description="Polar residues" evidence="9">
    <location>
        <begin position="18"/>
        <end position="32"/>
    </location>
</feature>
<evidence type="ECO:0000256" key="5">
    <source>
        <dbReference type="ARBA" id="ARBA00023015"/>
    </source>
</evidence>
<comment type="caution">
    <text evidence="10">The sequence shown here is derived from an EMBL/GenBank/DDBJ whole genome shotgun (WGS) entry which is preliminary data.</text>
</comment>
<dbReference type="AlphaFoldDB" id="A0A7D9JBH5"/>